<evidence type="ECO:0000313" key="8">
    <source>
        <dbReference type="EMBL" id="CAE7260358.1"/>
    </source>
</evidence>
<feature type="transmembrane region" description="Helical" evidence="6">
    <location>
        <begin position="320"/>
        <end position="337"/>
    </location>
</feature>
<dbReference type="Pfam" id="PF00520">
    <property type="entry name" value="Ion_trans"/>
    <property type="match status" value="1"/>
</dbReference>
<dbReference type="AlphaFoldDB" id="A0A812MKZ2"/>
<feature type="region of interest" description="Disordered" evidence="5">
    <location>
        <begin position="733"/>
        <end position="777"/>
    </location>
</feature>
<evidence type="ECO:0000256" key="3">
    <source>
        <dbReference type="ARBA" id="ARBA00022989"/>
    </source>
</evidence>
<feature type="domain" description="EF-hand" evidence="7">
    <location>
        <begin position="625"/>
        <end position="660"/>
    </location>
</feature>
<keyword evidence="2 6" id="KW-0812">Transmembrane</keyword>
<organism evidence="8 9">
    <name type="scientific">Symbiodinium necroappetens</name>
    <dbReference type="NCBI Taxonomy" id="1628268"/>
    <lineage>
        <taxon>Eukaryota</taxon>
        <taxon>Sar</taxon>
        <taxon>Alveolata</taxon>
        <taxon>Dinophyceae</taxon>
        <taxon>Suessiales</taxon>
        <taxon>Symbiodiniaceae</taxon>
        <taxon>Symbiodinium</taxon>
    </lineage>
</organism>
<gene>
    <name evidence="8" type="ORF">SNEC2469_LOCUS5927</name>
</gene>
<dbReference type="Proteomes" id="UP000601435">
    <property type="component" value="Unassembled WGS sequence"/>
</dbReference>
<dbReference type="GO" id="GO:0005509">
    <property type="term" value="F:calcium ion binding"/>
    <property type="evidence" value="ECO:0007669"/>
    <property type="project" value="InterPro"/>
</dbReference>
<keyword evidence="4 6" id="KW-0472">Membrane</keyword>
<sequence length="777" mass="87215">MDREQFAQLLDQCWNDFRRQAIAAYPEQVAGLRTPGSGRELQAGSPQTQVAARVHPDFDDTSPGPAMSHQSSLKSKRLPDDDNMSVIDAEIVTASTTSAMLRSALKNMAPSEALATSQRLRIRLGVLPHQQLVSGKSLHDAVVALGLTRYGVEDMNDLVNELASYIGLYFKDMSTASFTKVKFQDDVDFIGVQPLWKWPPKDATSPCHDIPLDARLEQNVVPAQALMELFLAEEGQVHRKVFHTSALLQQFKAMREILLASDANRLVAELTFVRINDLAAPPEAMHPLMYIEPFVALMILANGIMIGFQTDPNYQEWEGWIYLETAFAVLLILEILFRMHFLRCHTYWCGPERYWNWFDLFLAVTSGTDLMLQIVAQQASDIAGTGLLRFTRLIRLARIVKVFRLKIMKDLRLMVKGWIAGLRTLVLAFTLLFAVLYVISGFATMALGGQLEVDGELWPHFQTIPASMFTAFRCFTGECVSSRGHPMTDALATKFGLAFQIPYVASYMLVTMGIFNVILAVYVDITMRAAKENDVNSAEQYARESIRVARCARELLKRFATAYRELSDADQGPSAMDMMSSMEFTSNRAGVFTDDDVHDQIEISKELFLVVIQDRGVQQLMDELDLPPDRANMFEVIDADGNGTLHVQELVQGMLKIRGDLTKSDTVAALLATKALQSTVSQLKRDLAQTIETLHYNLNYVEPYQRTTTPFEPFQRNATPFIFEHHSDEGVDVEAEPRASSKVHFPLSPLPVQPAKPPDVTEESDNDLAFLPRRLSQ</sequence>
<proteinExistence type="predicted"/>
<dbReference type="GO" id="GO:0005248">
    <property type="term" value="F:voltage-gated sodium channel activity"/>
    <property type="evidence" value="ECO:0007669"/>
    <property type="project" value="TreeGrafter"/>
</dbReference>
<feature type="transmembrane region" description="Helical" evidence="6">
    <location>
        <begin position="504"/>
        <end position="523"/>
    </location>
</feature>
<evidence type="ECO:0000256" key="5">
    <source>
        <dbReference type="SAM" id="MobiDB-lite"/>
    </source>
</evidence>
<evidence type="ECO:0000259" key="7">
    <source>
        <dbReference type="PROSITE" id="PS50222"/>
    </source>
</evidence>
<dbReference type="InterPro" id="IPR043203">
    <property type="entry name" value="VGCC_Ca_Na"/>
</dbReference>
<dbReference type="InterPro" id="IPR027359">
    <property type="entry name" value="Volt_channel_dom_sf"/>
</dbReference>
<dbReference type="Gene3D" id="1.10.287.70">
    <property type="match status" value="1"/>
</dbReference>
<dbReference type="GO" id="GO:0001518">
    <property type="term" value="C:voltage-gated sodium channel complex"/>
    <property type="evidence" value="ECO:0007669"/>
    <property type="project" value="TreeGrafter"/>
</dbReference>
<feature type="transmembrane region" description="Helical" evidence="6">
    <location>
        <begin position="288"/>
        <end position="308"/>
    </location>
</feature>
<dbReference type="SUPFAM" id="SSF81324">
    <property type="entry name" value="Voltage-gated potassium channels"/>
    <property type="match status" value="1"/>
</dbReference>
<evidence type="ECO:0000313" key="9">
    <source>
        <dbReference type="Proteomes" id="UP000601435"/>
    </source>
</evidence>
<protein>
    <recommendedName>
        <fullName evidence="7">EF-hand domain-containing protein</fullName>
    </recommendedName>
</protein>
<dbReference type="Gene3D" id="1.20.120.350">
    <property type="entry name" value="Voltage-gated potassium channels. Chain C"/>
    <property type="match status" value="1"/>
</dbReference>
<comment type="subcellular location">
    <subcellularLocation>
        <location evidence="1">Membrane</location>
        <topology evidence="1">Multi-pass membrane protein</topology>
    </subcellularLocation>
</comment>
<evidence type="ECO:0000256" key="2">
    <source>
        <dbReference type="ARBA" id="ARBA00022692"/>
    </source>
</evidence>
<comment type="caution">
    <text evidence="8">The sequence shown here is derived from an EMBL/GenBank/DDBJ whole genome shotgun (WGS) entry which is preliminary data.</text>
</comment>
<evidence type="ECO:0000256" key="6">
    <source>
        <dbReference type="SAM" id="Phobius"/>
    </source>
</evidence>
<dbReference type="PANTHER" id="PTHR10037">
    <property type="entry name" value="VOLTAGE-GATED CATION CHANNEL CALCIUM AND SODIUM"/>
    <property type="match status" value="1"/>
</dbReference>
<dbReference type="PANTHER" id="PTHR10037:SF62">
    <property type="entry name" value="SODIUM CHANNEL PROTEIN 60E"/>
    <property type="match status" value="1"/>
</dbReference>
<dbReference type="InterPro" id="IPR005821">
    <property type="entry name" value="Ion_trans_dom"/>
</dbReference>
<accession>A0A812MKZ2</accession>
<keyword evidence="3 6" id="KW-1133">Transmembrane helix</keyword>
<feature type="region of interest" description="Disordered" evidence="5">
    <location>
        <begin position="34"/>
        <end position="81"/>
    </location>
</feature>
<dbReference type="OrthoDB" id="411118at2759"/>
<dbReference type="InterPro" id="IPR002048">
    <property type="entry name" value="EF_hand_dom"/>
</dbReference>
<dbReference type="PROSITE" id="PS50222">
    <property type="entry name" value="EF_HAND_2"/>
    <property type="match status" value="1"/>
</dbReference>
<dbReference type="EMBL" id="CAJNJA010010641">
    <property type="protein sequence ID" value="CAE7260358.1"/>
    <property type="molecule type" value="Genomic_DNA"/>
</dbReference>
<reference evidence="8" key="1">
    <citation type="submission" date="2021-02" db="EMBL/GenBank/DDBJ databases">
        <authorList>
            <person name="Dougan E. K."/>
            <person name="Rhodes N."/>
            <person name="Thang M."/>
            <person name="Chan C."/>
        </authorList>
    </citation>
    <scope>NUCLEOTIDE SEQUENCE</scope>
</reference>
<keyword evidence="9" id="KW-1185">Reference proteome</keyword>
<evidence type="ECO:0000256" key="4">
    <source>
        <dbReference type="ARBA" id="ARBA00023136"/>
    </source>
</evidence>
<evidence type="ECO:0000256" key="1">
    <source>
        <dbReference type="ARBA" id="ARBA00004141"/>
    </source>
</evidence>
<feature type="transmembrane region" description="Helical" evidence="6">
    <location>
        <begin position="413"/>
        <end position="439"/>
    </location>
</feature>
<name>A0A812MKZ2_9DINO</name>
<feature type="compositionally biased region" description="Pro residues" evidence="5">
    <location>
        <begin position="748"/>
        <end position="757"/>
    </location>
</feature>